<keyword evidence="2" id="KW-1185">Reference proteome</keyword>
<sequence>MCEWGCARPVGCGVDCPLPPVDEHFERQFGARKRSPSRPV</sequence>
<dbReference type="EMBL" id="CAKXYP010000014">
    <property type="protein sequence ID" value="CAH9417704.1"/>
    <property type="molecule type" value="Genomic_DNA"/>
</dbReference>
<protein>
    <submittedName>
        <fullName evidence="1">Uncharacterized protein</fullName>
    </submittedName>
</protein>
<name>A0ABN8V7P0_STRGL</name>
<accession>A0ABN8V7P0</accession>
<proteinExistence type="predicted"/>
<dbReference type="Proteomes" id="UP001154015">
    <property type="component" value="Unassembled WGS sequence"/>
</dbReference>
<evidence type="ECO:0000313" key="1">
    <source>
        <dbReference type="EMBL" id="CAH9417704.1"/>
    </source>
</evidence>
<reference evidence="1" key="1">
    <citation type="submission" date="2022-03" db="EMBL/GenBank/DDBJ databases">
        <authorList>
            <person name="Leyn A S."/>
        </authorList>
    </citation>
    <scope>NUCLEOTIDE SEQUENCE</scope>
    <source>
        <strain evidence="1">Streptomyces globisporus 4-3</strain>
    </source>
</reference>
<evidence type="ECO:0000313" key="2">
    <source>
        <dbReference type="Proteomes" id="UP001154015"/>
    </source>
</evidence>
<gene>
    <name evidence="1" type="ORF">SGL43_04751</name>
</gene>
<organism evidence="1 2">
    <name type="scientific">Streptomyces globisporus</name>
    <dbReference type="NCBI Taxonomy" id="1908"/>
    <lineage>
        <taxon>Bacteria</taxon>
        <taxon>Bacillati</taxon>
        <taxon>Actinomycetota</taxon>
        <taxon>Actinomycetes</taxon>
        <taxon>Kitasatosporales</taxon>
        <taxon>Streptomycetaceae</taxon>
        <taxon>Streptomyces</taxon>
    </lineage>
</organism>
<comment type="caution">
    <text evidence="1">The sequence shown here is derived from an EMBL/GenBank/DDBJ whole genome shotgun (WGS) entry which is preliminary data.</text>
</comment>